<name>W6R8P5_9HYPH</name>
<evidence type="ECO:0000256" key="1">
    <source>
        <dbReference type="SAM" id="Coils"/>
    </source>
</evidence>
<proteinExistence type="predicted"/>
<organism evidence="2 3">
    <name type="scientific">Rhizobium favelukesii</name>
    <dbReference type="NCBI Taxonomy" id="348824"/>
    <lineage>
        <taxon>Bacteria</taxon>
        <taxon>Pseudomonadati</taxon>
        <taxon>Pseudomonadota</taxon>
        <taxon>Alphaproteobacteria</taxon>
        <taxon>Hyphomicrobiales</taxon>
        <taxon>Rhizobiaceae</taxon>
        <taxon>Rhizobium/Agrobacterium group</taxon>
        <taxon>Rhizobium</taxon>
    </lineage>
</organism>
<evidence type="ECO:0000313" key="2">
    <source>
        <dbReference type="EMBL" id="CDM57637.1"/>
    </source>
</evidence>
<feature type="coiled-coil region" evidence="1">
    <location>
        <begin position="44"/>
        <end position="92"/>
    </location>
</feature>
<dbReference type="AlphaFoldDB" id="W6R8P5"/>
<sequence length="120" mass="13379">MTSPHEKAGNAMSEMKRVRTLERYAACSAKAIAEGSLAQVMYFIDDAKKDIATLAADRDRIERNREMWKGQVERQSETISQLREALRLLLADVKDYEAWQRPCHAVDVAGAALSKAGVTP</sequence>
<dbReference type="EMBL" id="HG916852">
    <property type="protein sequence ID" value="CDM57637.1"/>
    <property type="molecule type" value="Genomic_DNA"/>
</dbReference>
<accession>W6R8P5</accession>
<protein>
    <submittedName>
        <fullName evidence="2">Uncharacterized protein</fullName>
    </submittedName>
</protein>
<dbReference type="KEGG" id="rhl:LPU83_1980"/>
<evidence type="ECO:0000313" key="3">
    <source>
        <dbReference type="Proteomes" id="UP000019443"/>
    </source>
</evidence>
<keyword evidence="1" id="KW-0175">Coiled coil</keyword>
<dbReference type="Proteomes" id="UP000019443">
    <property type="component" value="Chromosome"/>
</dbReference>
<dbReference type="HOGENOM" id="CLU_2047856_0_0_5"/>
<dbReference type="RefSeq" id="WP_037069598.1">
    <property type="nucleotide sequence ID" value="NZ_HG916852.1"/>
</dbReference>
<reference evidence="2" key="1">
    <citation type="submission" date="2013-11" db="EMBL/GenBank/DDBJ databases">
        <title>Draft genome sequence of the broad-host-range Rhizobium sp. LPU83 strain, a member of the low-genetic diversity Oregon-like Rhizobium sp. group.</title>
        <authorList>
            <person name="Wibberg D."/>
            <person name="Puehler A."/>
            <person name="Schlueter A."/>
        </authorList>
    </citation>
    <scope>NUCLEOTIDE SEQUENCE [LARGE SCALE GENOMIC DNA]</scope>
    <source>
        <strain evidence="2">LPU83</strain>
    </source>
</reference>
<gene>
    <name evidence="2" type="ORF">LPU83_1980</name>
</gene>
<keyword evidence="3" id="KW-1185">Reference proteome</keyword>
<dbReference type="PATRIC" id="fig|348824.6.peg.2129"/>